<gene>
    <name evidence="3" type="ORF">PV328_006141</name>
</gene>
<dbReference type="Proteomes" id="UP001168990">
    <property type="component" value="Unassembled WGS sequence"/>
</dbReference>
<keyword evidence="2" id="KW-1133">Transmembrane helix</keyword>
<dbReference type="EMBL" id="JAQQBS010000002">
    <property type="protein sequence ID" value="KAK0172874.1"/>
    <property type="molecule type" value="Genomic_DNA"/>
</dbReference>
<feature type="transmembrane region" description="Helical" evidence="2">
    <location>
        <begin position="256"/>
        <end position="280"/>
    </location>
</feature>
<accession>A0AA39FNG5</accession>
<evidence type="ECO:0000313" key="3">
    <source>
        <dbReference type="EMBL" id="KAK0172874.1"/>
    </source>
</evidence>
<reference evidence="3" key="2">
    <citation type="submission" date="2023-03" db="EMBL/GenBank/DDBJ databases">
        <authorList>
            <person name="Inwood S.N."/>
            <person name="Skelly J.G."/>
            <person name="Guhlin J."/>
            <person name="Harrop T.W.R."/>
            <person name="Goldson S.G."/>
            <person name="Dearden P.K."/>
        </authorList>
    </citation>
    <scope>NUCLEOTIDE SEQUENCE</scope>
    <source>
        <strain evidence="3">Irish</strain>
        <tissue evidence="3">Whole body</tissue>
    </source>
</reference>
<comment type="caution">
    <text evidence="3">The sequence shown here is derived from an EMBL/GenBank/DDBJ whole genome shotgun (WGS) entry which is preliminary data.</text>
</comment>
<keyword evidence="4" id="KW-1185">Reference proteome</keyword>
<sequence length="420" mass="48214">MDECYFDGNDFCVSQDDILSGDMLPGSFLFVNFDGKNDSVNNVANNFTVDGTYVEALNKMDYHRKRMNEYLCHGFMAEEIFRDMRSIRSKRRQDVGSMNGMPDFFGDDNVTVHDKMLSDEGSTKYKEWLHRTTTLDDVYRHYAPRKKLKKKISVPNLSHNIEDFDGEVTGFAMPAHVSPDKTGYYDYPDDDAVSSPTGHHSSHHSGGAHQYIPHEDAYPVIHEEHYYHSPSHHDDEEYWHKESYHKGKGELTIKDFFEIALTALAFLAFGLFIIQLLMAITNSSTTAGITTESIRFKRDIPSSPYNSNAELNELSHRVLQSIEAAMVAKSDSGDCLKWTLCRDNQYSKHTTTAQRVWIPMWSLGMSWVSGRMMKQSMWPTMFESIKASILGLGGGNCNALYPNCDLDSERRKRRRRRRKK</sequence>
<evidence type="ECO:0000256" key="2">
    <source>
        <dbReference type="SAM" id="Phobius"/>
    </source>
</evidence>
<protein>
    <submittedName>
        <fullName evidence="3">Uncharacterized protein</fullName>
    </submittedName>
</protein>
<reference evidence="3" key="1">
    <citation type="journal article" date="2023" name="bioRxiv">
        <title>Scaffold-level genome assemblies of two parasitoid biocontrol wasps reveal the parthenogenesis mechanism and an associated novel virus.</title>
        <authorList>
            <person name="Inwood S."/>
            <person name="Skelly J."/>
            <person name="Guhlin J."/>
            <person name="Harrop T."/>
            <person name="Goldson S."/>
            <person name="Dearden P."/>
        </authorList>
    </citation>
    <scope>NUCLEOTIDE SEQUENCE</scope>
    <source>
        <strain evidence="3">Irish</strain>
        <tissue evidence="3">Whole body</tissue>
    </source>
</reference>
<proteinExistence type="predicted"/>
<dbReference type="AlphaFoldDB" id="A0AA39FNG5"/>
<name>A0AA39FNG5_9HYME</name>
<evidence type="ECO:0000313" key="4">
    <source>
        <dbReference type="Proteomes" id="UP001168990"/>
    </source>
</evidence>
<keyword evidence="2" id="KW-0812">Transmembrane</keyword>
<evidence type="ECO:0000256" key="1">
    <source>
        <dbReference type="SAM" id="MobiDB-lite"/>
    </source>
</evidence>
<feature type="compositionally biased region" description="Low complexity" evidence="1">
    <location>
        <begin position="194"/>
        <end position="209"/>
    </location>
</feature>
<organism evidence="3 4">
    <name type="scientific">Microctonus aethiopoides</name>
    <dbReference type="NCBI Taxonomy" id="144406"/>
    <lineage>
        <taxon>Eukaryota</taxon>
        <taxon>Metazoa</taxon>
        <taxon>Ecdysozoa</taxon>
        <taxon>Arthropoda</taxon>
        <taxon>Hexapoda</taxon>
        <taxon>Insecta</taxon>
        <taxon>Pterygota</taxon>
        <taxon>Neoptera</taxon>
        <taxon>Endopterygota</taxon>
        <taxon>Hymenoptera</taxon>
        <taxon>Apocrita</taxon>
        <taxon>Ichneumonoidea</taxon>
        <taxon>Braconidae</taxon>
        <taxon>Euphorinae</taxon>
        <taxon>Microctonus</taxon>
    </lineage>
</organism>
<keyword evidence="2" id="KW-0472">Membrane</keyword>
<feature type="region of interest" description="Disordered" evidence="1">
    <location>
        <begin position="189"/>
        <end position="210"/>
    </location>
</feature>